<feature type="compositionally biased region" description="Basic and acidic residues" evidence="1">
    <location>
        <begin position="193"/>
        <end position="213"/>
    </location>
</feature>
<feature type="compositionally biased region" description="Polar residues" evidence="1">
    <location>
        <begin position="69"/>
        <end position="79"/>
    </location>
</feature>
<sequence length="508" mass="53454">MSSEDITQKRHRHTRSATAVSSGNTPSQNPHNPHHLNLQAHAQNTQTDMSYPAQPSTPPRTPRRDNRSGSHNTNSNPHESGSKQKTRGKNRPKNMTNSPAVKGNGTSTPPLTRAQSAGMPSSAKPISTPATAVYAGATFHASPAPSALPIPSFYSKSVPDSPGLKGLRSVQEAPLTKQSPSPPMPEPSSVKQYHREESPLDVFFKADREEKARARSASSNNITGTAAGPFQPPGASRNARTPPAPNSQNRTRQGHTSKSSGSGMFAMELDGPTSPGSPYGPAFSTPYAERINAARSGTTPTREVPQQAVDRSEALKAYLFSGHPLSPPTTNGGVVNGSFSPSSPSASNGAKTSPVSSRPQQNGHGFNHNSNGSSNRPRPSGRSSGLRQEVTPTKTPTRTPDRNFFYDNSPTTSRMNGHLSPSNQNNLTARFKSQNASPSPTSPYGVSSGNGGADLQGMEDSLRKILKLDSVRNSGATASGVTATTAMPNYAGGRAPPMAGMNQGVMRS</sequence>
<dbReference type="GO" id="GO:0016071">
    <property type="term" value="P:mRNA metabolic process"/>
    <property type="evidence" value="ECO:0007669"/>
    <property type="project" value="UniProtKB-ARBA"/>
</dbReference>
<evidence type="ECO:0000313" key="2">
    <source>
        <dbReference type="EMBL" id="TVY88984.1"/>
    </source>
</evidence>
<feature type="region of interest" description="Disordered" evidence="1">
    <location>
        <begin position="1"/>
        <end position="127"/>
    </location>
</feature>
<feature type="region of interest" description="Disordered" evidence="1">
    <location>
        <begin position="486"/>
        <end position="508"/>
    </location>
</feature>
<evidence type="ECO:0000256" key="1">
    <source>
        <dbReference type="SAM" id="MobiDB-lite"/>
    </source>
</evidence>
<feature type="region of interest" description="Disordered" evidence="1">
    <location>
        <begin position="141"/>
        <end position="456"/>
    </location>
</feature>
<dbReference type="EMBL" id="QGML01001465">
    <property type="protein sequence ID" value="TVY88984.1"/>
    <property type="molecule type" value="Genomic_DNA"/>
</dbReference>
<dbReference type="Proteomes" id="UP000315522">
    <property type="component" value="Unassembled WGS sequence"/>
</dbReference>
<name>A0A559M7Q6_9HELO</name>
<feature type="compositionally biased region" description="Low complexity" evidence="1">
    <location>
        <begin position="362"/>
        <end position="398"/>
    </location>
</feature>
<comment type="caution">
    <text evidence="2">The sequence shown here is derived from an EMBL/GenBank/DDBJ whole genome shotgun (WGS) entry which is preliminary data.</text>
</comment>
<dbReference type="InterPro" id="IPR028322">
    <property type="entry name" value="PNRC-like_rgn"/>
</dbReference>
<feature type="compositionally biased region" description="Polar residues" evidence="1">
    <location>
        <begin position="406"/>
        <end position="447"/>
    </location>
</feature>
<proteinExistence type="predicted"/>
<feature type="compositionally biased region" description="Polar residues" evidence="1">
    <location>
        <begin position="246"/>
        <end position="262"/>
    </location>
</feature>
<accession>A0A559M7Q6</accession>
<feature type="compositionally biased region" description="Polar residues" evidence="1">
    <location>
        <begin position="16"/>
        <end position="31"/>
    </location>
</feature>
<keyword evidence="3" id="KW-1185">Reference proteome</keyword>
<feature type="compositionally biased region" description="Low complexity" evidence="1">
    <location>
        <begin position="141"/>
        <end position="152"/>
    </location>
</feature>
<feature type="compositionally biased region" description="Low complexity" evidence="1">
    <location>
        <begin position="332"/>
        <end position="350"/>
    </location>
</feature>
<feature type="compositionally biased region" description="Polar residues" evidence="1">
    <location>
        <begin position="93"/>
        <end position="127"/>
    </location>
</feature>
<protein>
    <submittedName>
        <fullName evidence="2">Uncharacterized protein</fullName>
    </submittedName>
</protein>
<evidence type="ECO:0000313" key="3">
    <source>
        <dbReference type="Proteomes" id="UP000315522"/>
    </source>
</evidence>
<organism evidence="2 3">
    <name type="scientific">Lachnellula willkommii</name>
    <dbReference type="NCBI Taxonomy" id="215461"/>
    <lineage>
        <taxon>Eukaryota</taxon>
        <taxon>Fungi</taxon>
        <taxon>Dikarya</taxon>
        <taxon>Ascomycota</taxon>
        <taxon>Pezizomycotina</taxon>
        <taxon>Leotiomycetes</taxon>
        <taxon>Helotiales</taxon>
        <taxon>Lachnaceae</taxon>
        <taxon>Lachnellula</taxon>
    </lineage>
</organism>
<gene>
    <name evidence="2" type="ORF">LAWI1_G007164</name>
</gene>
<dbReference type="Pfam" id="PF15365">
    <property type="entry name" value="PNRC"/>
    <property type="match status" value="1"/>
</dbReference>
<feature type="compositionally biased region" description="Polar residues" evidence="1">
    <location>
        <begin position="351"/>
        <end position="361"/>
    </location>
</feature>
<reference evidence="2 3" key="1">
    <citation type="submission" date="2018-05" db="EMBL/GenBank/DDBJ databases">
        <title>Genome sequencing and assembly of the regulated plant pathogen Lachnellula willkommii and related sister species for the development of diagnostic species identification markers.</title>
        <authorList>
            <person name="Giroux E."/>
            <person name="Bilodeau G."/>
        </authorList>
    </citation>
    <scope>NUCLEOTIDE SEQUENCE [LARGE SCALE GENOMIC DNA]</scope>
    <source>
        <strain evidence="2 3">CBS 172.35</strain>
    </source>
</reference>
<feature type="compositionally biased region" description="Polar residues" evidence="1">
    <location>
        <begin position="40"/>
        <end position="49"/>
    </location>
</feature>
<dbReference type="AlphaFoldDB" id="A0A559M7Q6"/>